<dbReference type="InterPro" id="IPR003439">
    <property type="entry name" value="ABC_transporter-like_ATP-bd"/>
</dbReference>
<dbReference type="RefSeq" id="WP_127000293.1">
    <property type="nucleotide sequence ID" value="NZ_JBNPXW010000009.1"/>
</dbReference>
<dbReference type="Pfam" id="PF00005">
    <property type="entry name" value="ABC_tran"/>
    <property type="match status" value="1"/>
</dbReference>
<evidence type="ECO:0000313" key="7">
    <source>
        <dbReference type="Proteomes" id="UP000280346"/>
    </source>
</evidence>
<evidence type="ECO:0000256" key="1">
    <source>
        <dbReference type="ARBA" id="ARBA00005417"/>
    </source>
</evidence>
<organism evidence="6 7">
    <name type="scientific">Azospirillum doebereinerae</name>
    <dbReference type="NCBI Taxonomy" id="92933"/>
    <lineage>
        <taxon>Bacteria</taxon>
        <taxon>Pseudomonadati</taxon>
        <taxon>Pseudomonadota</taxon>
        <taxon>Alphaproteobacteria</taxon>
        <taxon>Rhodospirillales</taxon>
        <taxon>Azospirillaceae</taxon>
        <taxon>Azospirillum</taxon>
    </lineage>
</organism>
<dbReference type="PROSITE" id="PS00211">
    <property type="entry name" value="ABC_TRANSPORTER_1"/>
    <property type="match status" value="1"/>
</dbReference>
<dbReference type="InterPro" id="IPR008995">
    <property type="entry name" value="Mo/tungstate-bd_C_term_dom"/>
</dbReference>
<dbReference type="GO" id="GO:0140359">
    <property type="term" value="F:ABC-type transporter activity"/>
    <property type="evidence" value="ECO:0007669"/>
    <property type="project" value="InterPro"/>
</dbReference>
<dbReference type="Pfam" id="PF08402">
    <property type="entry name" value="TOBE_2"/>
    <property type="match status" value="1"/>
</dbReference>
<dbReference type="SUPFAM" id="SSF52540">
    <property type="entry name" value="P-loop containing nucleoside triphosphate hydrolases"/>
    <property type="match status" value="1"/>
</dbReference>
<reference evidence="6 7" key="1">
    <citation type="submission" date="2018-12" db="EMBL/GenBank/DDBJ databases">
        <authorList>
            <person name="Yang Y."/>
        </authorList>
    </citation>
    <scope>NUCLEOTIDE SEQUENCE [LARGE SCALE GENOMIC DNA]</scope>
    <source>
        <strain evidence="6 7">GSF71</strain>
    </source>
</reference>
<dbReference type="SMART" id="SM00382">
    <property type="entry name" value="AAA"/>
    <property type="match status" value="1"/>
</dbReference>
<dbReference type="OrthoDB" id="394852at2"/>
<evidence type="ECO:0000313" key="6">
    <source>
        <dbReference type="EMBL" id="RUQ68485.1"/>
    </source>
</evidence>
<evidence type="ECO:0000256" key="3">
    <source>
        <dbReference type="ARBA" id="ARBA00022741"/>
    </source>
</evidence>
<dbReference type="InterPro" id="IPR015855">
    <property type="entry name" value="ABC_transpr_MalK-like"/>
</dbReference>
<evidence type="ECO:0000256" key="2">
    <source>
        <dbReference type="ARBA" id="ARBA00022448"/>
    </source>
</evidence>
<dbReference type="FunFam" id="3.40.50.300:FF:000042">
    <property type="entry name" value="Maltose/maltodextrin ABC transporter, ATP-binding protein"/>
    <property type="match status" value="1"/>
</dbReference>
<dbReference type="NCBIfam" id="NF008653">
    <property type="entry name" value="PRK11650.1"/>
    <property type="match status" value="1"/>
</dbReference>
<dbReference type="EMBL" id="RZIJ01000014">
    <property type="protein sequence ID" value="RUQ68485.1"/>
    <property type="molecule type" value="Genomic_DNA"/>
</dbReference>
<comment type="similarity">
    <text evidence="1">Belongs to the ABC transporter superfamily.</text>
</comment>
<keyword evidence="4 6" id="KW-0067">ATP-binding</keyword>
<dbReference type="InterPro" id="IPR027417">
    <property type="entry name" value="P-loop_NTPase"/>
</dbReference>
<name>A0A433J6C0_9PROT</name>
<evidence type="ECO:0000259" key="5">
    <source>
        <dbReference type="PROSITE" id="PS50893"/>
    </source>
</evidence>
<dbReference type="Gene3D" id="2.40.50.140">
    <property type="entry name" value="Nucleic acid-binding proteins"/>
    <property type="match status" value="1"/>
</dbReference>
<comment type="caution">
    <text evidence="6">The sequence shown here is derived from an EMBL/GenBank/DDBJ whole genome shotgun (WGS) entry which is preliminary data.</text>
</comment>
<evidence type="ECO:0000256" key="4">
    <source>
        <dbReference type="ARBA" id="ARBA00022840"/>
    </source>
</evidence>
<gene>
    <name evidence="6" type="primary">ugpC</name>
    <name evidence="6" type="ORF">EJ913_17815</name>
</gene>
<dbReference type="InterPro" id="IPR013611">
    <property type="entry name" value="Transp-assoc_OB_typ2"/>
</dbReference>
<dbReference type="InterPro" id="IPR012340">
    <property type="entry name" value="NA-bd_OB-fold"/>
</dbReference>
<accession>A0A433J6C0</accession>
<dbReference type="Proteomes" id="UP000280346">
    <property type="component" value="Unassembled WGS sequence"/>
</dbReference>
<dbReference type="PANTHER" id="PTHR43875:SF1">
    <property type="entry name" value="OSMOPROTECTIVE COMPOUNDS UPTAKE ATP-BINDING PROTEIN GGTA"/>
    <property type="match status" value="1"/>
</dbReference>
<proteinExistence type="inferred from homology"/>
<keyword evidence="3" id="KW-0547">Nucleotide-binding</keyword>
<dbReference type="GO" id="GO:0055052">
    <property type="term" value="C:ATP-binding cassette (ABC) transporter complex, substrate-binding subunit-containing"/>
    <property type="evidence" value="ECO:0007669"/>
    <property type="project" value="TreeGrafter"/>
</dbReference>
<dbReference type="PROSITE" id="PS50893">
    <property type="entry name" value="ABC_TRANSPORTER_2"/>
    <property type="match status" value="1"/>
</dbReference>
<sequence length="373" mass="39875">MATIALEKLVKRYGPATIVQGIDLSVAEGEFVVLVGPSGCGKSTTLRMIAGLEDASEGVIRIDGRVVNQVEPKGRNIAMVFQNYAIYPHVTVAENIGFGLYTSKLPKAEKQARIQEVARSLGLEALLDRRPAQLSGGQRQRVAIGRAMVRNPSAFLFDEPLSNLDAQLRGQMRIEIKRLHQKLGATSVFVTHDQVEAMTMADRIVVMREGRILQIGAPMELYERPVDVFTARFIGSPTMNLLPGALASRDGADGVALEDGDAFVRPPIALVGNRAGGGGPKVLLGVRPHDLLLKAAPDSAAFTLSGTVAVVETLGTETLVHVDIGRRSVVGLAPGRIVPSPGQRVTLAADPAALHLFDAATERAFPRPLLQQP</sequence>
<protein>
    <submittedName>
        <fullName evidence="6">sn-glycerol-3-phosphate ABC transporter ATP-binding protein UgpC</fullName>
    </submittedName>
</protein>
<dbReference type="AlphaFoldDB" id="A0A433J6C0"/>
<dbReference type="GO" id="GO:0016887">
    <property type="term" value="F:ATP hydrolysis activity"/>
    <property type="evidence" value="ECO:0007669"/>
    <property type="project" value="InterPro"/>
</dbReference>
<dbReference type="GO" id="GO:0005524">
    <property type="term" value="F:ATP binding"/>
    <property type="evidence" value="ECO:0007669"/>
    <property type="project" value="UniProtKB-KW"/>
</dbReference>
<dbReference type="InterPro" id="IPR003593">
    <property type="entry name" value="AAA+_ATPase"/>
</dbReference>
<dbReference type="SUPFAM" id="SSF50331">
    <property type="entry name" value="MOP-like"/>
    <property type="match status" value="1"/>
</dbReference>
<dbReference type="CDD" id="cd03301">
    <property type="entry name" value="ABC_MalK_N"/>
    <property type="match status" value="1"/>
</dbReference>
<dbReference type="InterPro" id="IPR047641">
    <property type="entry name" value="ABC_transpr_MalK/UgpC-like"/>
</dbReference>
<dbReference type="Gene3D" id="3.40.50.300">
    <property type="entry name" value="P-loop containing nucleotide triphosphate hydrolases"/>
    <property type="match status" value="1"/>
</dbReference>
<keyword evidence="2" id="KW-0813">Transport</keyword>
<dbReference type="PANTHER" id="PTHR43875">
    <property type="entry name" value="MALTODEXTRIN IMPORT ATP-BINDING PROTEIN MSMX"/>
    <property type="match status" value="1"/>
</dbReference>
<dbReference type="GO" id="GO:0008643">
    <property type="term" value="P:carbohydrate transport"/>
    <property type="evidence" value="ECO:0007669"/>
    <property type="project" value="InterPro"/>
</dbReference>
<dbReference type="InterPro" id="IPR017871">
    <property type="entry name" value="ABC_transporter-like_CS"/>
</dbReference>
<dbReference type="Gene3D" id="2.40.50.100">
    <property type="match status" value="1"/>
</dbReference>
<keyword evidence="7" id="KW-1185">Reference proteome</keyword>
<feature type="domain" description="ABC transporter" evidence="5">
    <location>
        <begin position="4"/>
        <end position="234"/>
    </location>
</feature>